<comment type="caution">
    <text evidence="2">The sequence shown here is derived from an EMBL/GenBank/DDBJ whole genome shotgun (WGS) entry which is preliminary data.</text>
</comment>
<dbReference type="RefSeq" id="XP_046014455.1">
    <property type="nucleotide sequence ID" value="XM_046153763.1"/>
</dbReference>
<dbReference type="GeneID" id="70183309"/>
<dbReference type="GO" id="GO:0005576">
    <property type="term" value="C:extracellular region"/>
    <property type="evidence" value="ECO:0007669"/>
    <property type="project" value="TreeGrafter"/>
</dbReference>
<reference evidence="2" key="1">
    <citation type="journal article" date="2021" name="Nat. Commun.">
        <title>Genetic determinants of endophytism in the Arabidopsis root mycobiome.</title>
        <authorList>
            <person name="Mesny F."/>
            <person name="Miyauchi S."/>
            <person name="Thiergart T."/>
            <person name="Pickel B."/>
            <person name="Atanasova L."/>
            <person name="Karlsson M."/>
            <person name="Huettel B."/>
            <person name="Barry K.W."/>
            <person name="Haridas S."/>
            <person name="Chen C."/>
            <person name="Bauer D."/>
            <person name="Andreopoulos W."/>
            <person name="Pangilinan J."/>
            <person name="LaButti K."/>
            <person name="Riley R."/>
            <person name="Lipzen A."/>
            <person name="Clum A."/>
            <person name="Drula E."/>
            <person name="Henrissat B."/>
            <person name="Kohler A."/>
            <person name="Grigoriev I.V."/>
            <person name="Martin F.M."/>
            <person name="Hacquard S."/>
        </authorList>
    </citation>
    <scope>NUCLEOTIDE SEQUENCE</scope>
    <source>
        <strain evidence="2">MPI-CAGE-CH-0230</strain>
    </source>
</reference>
<evidence type="ECO:0000313" key="3">
    <source>
        <dbReference type="Proteomes" id="UP000756346"/>
    </source>
</evidence>
<feature type="signal peptide" evidence="1">
    <location>
        <begin position="1"/>
        <end position="19"/>
    </location>
</feature>
<accession>A0A9P8YCL3</accession>
<name>A0A9P8YCL3_9PEZI</name>
<keyword evidence="3" id="KW-1185">Reference proteome</keyword>
<dbReference type="InterPro" id="IPR021054">
    <property type="entry name" value="Cell_wall_mannoprotein_1"/>
</dbReference>
<evidence type="ECO:0008006" key="4">
    <source>
        <dbReference type="Google" id="ProtNLM"/>
    </source>
</evidence>
<gene>
    <name evidence="2" type="ORF">B0I36DRAFT_321789</name>
</gene>
<keyword evidence="1" id="KW-0732">Signal</keyword>
<dbReference type="AlphaFoldDB" id="A0A9P8YCL3"/>
<proteinExistence type="predicted"/>
<dbReference type="Gene3D" id="1.20.1280.140">
    <property type="match status" value="1"/>
</dbReference>
<dbReference type="PANTHER" id="PTHR38123:SF6">
    <property type="entry name" value="CELL WALL SERINE-THREONINE-RICH GALACTOMANNOPROTEIN MP1 (AFU_ORTHOLOGUE AFUA_4G03240)"/>
    <property type="match status" value="1"/>
</dbReference>
<dbReference type="OrthoDB" id="2422134at2759"/>
<evidence type="ECO:0000313" key="2">
    <source>
        <dbReference type="EMBL" id="KAH7033623.1"/>
    </source>
</evidence>
<protein>
    <recommendedName>
        <fullName evidence="4">Cell wall protein</fullName>
    </recommendedName>
</protein>
<evidence type="ECO:0000256" key="1">
    <source>
        <dbReference type="SAM" id="SignalP"/>
    </source>
</evidence>
<dbReference type="Pfam" id="PF12296">
    <property type="entry name" value="HsbA"/>
    <property type="match status" value="1"/>
</dbReference>
<organism evidence="2 3">
    <name type="scientific">Microdochium trichocladiopsis</name>
    <dbReference type="NCBI Taxonomy" id="1682393"/>
    <lineage>
        <taxon>Eukaryota</taxon>
        <taxon>Fungi</taxon>
        <taxon>Dikarya</taxon>
        <taxon>Ascomycota</taxon>
        <taxon>Pezizomycotina</taxon>
        <taxon>Sordariomycetes</taxon>
        <taxon>Xylariomycetidae</taxon>
        <taxon>Xylariales</taxon>
        <taxon>Microdochiaceae</taxon>
        <taxon>Microdochium</taxon>
    </lineage>
</organism>
<feature type="chain" id="PRO_5040482566" description="Cell wall protein" evidence="1">
    <location>
        <begin position="20"/>
        <end position="323"/>
    </location>
</feature>
<sequence>MKFATFFVSAAALAVSAVAEPVRIPQAHRVRDIAAIESAATSVTTAIKTLTKSVAAFSGDSIQVEADAGALVASIEIGIEGIAKSGDLDITGLVGLQSCITTLTDAGKDLIQKLTIKKSQFEQAGLCGTVEKFMSEIGDQSQNLIKTVSGLLPEQFQGVVEQVGGAVAETLLKGATAFSESNCVDNPAANTSKSLVPYPTGTLTFSAIAPVPTTKTSTIQVTVTSCTNAVTQTSISIVKPTTSFTPSVVPPYTEVPPAASSTVLITAPEPTVSTSLTVVVPPAASTTKPALPVTSIPIAAGPRNAVGGAGLVAVAAVVAAMLI</sequence>
<dbReference type="Proteomes" id="UP000756346">
    <property type="component" value="Unassembled WGS sequence"/>
</dbReference>
<dbReference type="PANTHER" id="PTHR38123">
    <property type="entry name" value="CELL WALL SERINE-THREONINE-RICH GALACTOMANNOPROTEIN MP1 (AFU_ORTHOLOGUE AFUA_4G03240)"/>
    <property type="match status" value="1"/>
</dbReference>
<dbReference type="EMBL" id="JAGTJQ010000004">
    <property type="protein sequence ID" value="KAH7033623.1"/>
    <property type="molecule type" value="Genomic_DNA"/>
</dbReference>